<dbReference type="PANTHER" id="PTHR43280:SF26">
    <property type="entry name" value="ARAC-FAMILY TRANSCRIPTIONAL REGULATOR"/>
    <property type="match status" value="1"/>
</dbReference>
<dbReference type="RefSeq" id="WP_119585967.1">
    <property type="nucleotide sequence ID" value="NZ_JAWVBH010000001.1"/>
</dbReference>
<dbReference type="InterPro" id="IPR018062">
    <property type="entry name" value="HTH_AraC-typ_CS"/>
</dbReference>
<dbReference type="SMART" id="SM00342">
    <property type="entry name" value="HTH_ARAC"/>
    <property type="match status" value="1"/>
</dbReference>
<sequence>MKAQCLNIISMDNYPTKRVADGLLLILPLKGITEIQHFITDIKVENDLFIINNSEIFTIKRNEKAIKLYIASDWFYDRGYDFFAYQYTSNLIQSSNALFQSILSLTQRQLNQTLTKVLFESYMNNIVDIIASEAKVDIKYLKQQTDYSFYGVTGEMLDYVNNHLDKKLTLKEIANKLFISQSNISSQFYNTLGMSFKTYIDTLKLSTSISTLLTGKSTISEVSDQYGFSSSASYSKKFKHYFGHSPKDYRMLSKLDKSFPFTTEDYTASSIVEIQNIITERLNKLNVQNNYICIDLQHINESTNDTIVIQIHNIKEFHNLFANKSMSYLFEGTQKVVVYCMIDPRKLQETFMDEAYGFINFVYHANVNLAFQITNSDDVNIYIDQIYSQYQTYLQAHPELSEKHMHSVSYIFNAETMPIKEIYRNIIKIQQYREHVKFGIDITHLFNNPECFKLMEKQMKRIGFDYFFVDNHKLAPPYLSEDHEDLLTKQVFKFSNIRKIMNDMELEERAYFLLNVHNNYLLNDDNMEIIESPPLLMGMFKQMREHFTGVGIDLFQQQGEKNALYLYDQKGFRSVLGNMYERIMEKMRYEVKDFEYYTIVNQPEKISIFVNDWRIGESETAECEPQNIQIHLNFKDKAMKRPYIIFYEKINSTFGNINGIIAPSLRIEHTWSDELISKIDDYNKPHFSVMQHHFEEENLIIDLNYNTVHIIDIYKN</sequence>
<evidence type="ECO:0000313" key="6">
    <source>
        <dbReference type="Proteomes" id="UP000286317"/>
    </source>
</evidence>
<evidence type="ECO:0000259" key="4">
    <source>
        <dbReference type="PROSITE" id="PS01124"/>
    </source>
</evidence>
<dbReference type="Proteomes" id="UP000286317">
    <property type="component" value="Unassembled WGS sequence"/>
</dbReference>
<dbReference type="Gene3D" id="1.10.10.60">
    <property type="entry name" value="Homeodomain-like"/>
    <property type="match status" value="2"/>
</dbReference>
<accession>A0A418IE93</accession>
<dbReference type="SUPFAM" id="SSF46689">
    <property type="entry name" value="Homeodomain-like"/>
    <property type="match status" value="1"/>
</dbReference>
<dbReference type="InterPro" id="IPR018060">
    <property type="entry name" value="HTH_AraC"/>
</dbReference>
<dbReference type="EMBL" id="QXUF01000067">
    <property type="protein sequence ID" value="RIM99594.1"/>
    <property type="molecule type" value="Genomic_DNA"/>
</dbReference>
<dbReference type="GO" id="GO:0043565">
    <property type="term" value="F:sequence-specific DNA binding"/>
    <property type="evidence" value="ECO:0007669"/>
    <property type="project" value="InterPro"/>
</dbReference>
<dbReference type="AlphaFoldDB" id="A0A418IE93"/>
<keyword evidence="6" id="KW-1185">Reference proteome</keyword>
<evidence type="ECO:0000256" key="1">
    <source>
        <dbReference type="ARBA" id="ARBA00023015"/>
    </source>
</evidence>
<dbReference type="PANTHER" id="PTHR43280">
    <property type="entry name" value="ARAC-FAMILY TRANSCRIPTIONAL REGULATOR"/>
    <property type="match status" value="1"/>
</dbReference>
<dbReference type="PRINTS" id="PR00032">
    <property type="entry name" value="HTHARAC"/>
</dbReference>
<keyword evidence="2" id="KW-0238">DNA-binding</keyword>
<dbReference type="OrthoDB" id="9816335at2"/>
<organism evidence="5 6">
    <name type="scientific">Staphylococcus shinii</name>
    <dbReference type="NCBI Taxonomy" id="2912228"/>
    <lineage>
        <taxon>Bacteria</taxon>
        <taxon>Bacillati</taxon>
        <taxon>Bacillota</taxon>
        <taxon>Bacilli</taxon>
        <taxon>Bacillales</taxon>
        <taxon>Staphylococcaceae</taxon>
        <taxon>Staphylococcus</taxon>
    </lineage>
</organism>
<evidence type="ECO:0000313" key="5">
    <source>
        <dbReference type="EMBL" id="RIM99594.1"/>
    </source>
</evidence>
<feature type="domain" description="HTH araC/xylS-type" evidence="4">
    <location>
        <begin position="154"/>
        <end position="252"/>
    </location>
</feature>
<dbReference type="PROSITE" id="PS00041">
    <property type="entry name" value="HTH_ARAC_FAMILY_1"/>
    <property type="match status" value="1"/>
</dbReference>
<proteinExistence type="predicted"/>
<dbReference type="GO" id="GO:0003700">
    <property type="term" value="F:DNA-binding transcription factor activity"/>
    <property type="evidence" value="ECO:0007669"/>
    <property type="project" value="InterPro"/>
</dbReference>
<dbReference type="PROSITE" id="PS01124">
    <property type="entry name" value="HTH_ARAC_FAMILY_2"/>
    <property type="match status" value="1"/>
</dbReference>
<dbReference type="Pfam" id="PF12833">
    <property type="entry name" value="HTH_18"/>
    <property type="match status" value="1"/>
</dbReference>
<comment type="caution">
    <text evidence="5">The sequence shown here is derived from an EMBL/GenBank/DDBJ whole genome shotgun (WGS) entry which is preliminary data.</text>
</comment>
<keyword evidence="3" id="KW-0804">Transcription</keyword>
<protein>
    <submittedName>
        <fullName evidence="5">AraC family transcriptional regulator</fullName>
    </submittedName>
</protein>
<dbReference type="InterPro" id="IPR009057">
    <property type="entry name" value="Homeodomain-like_sf"/>
</dbReference>
<dbReference type="InterPro" id="IPR020449">
    <property type="entry name" value="Tscrpt_reg_AraC-type_HTH"/>
</dbReference>
<reference evidence="5 6" key="1">
    <citation type="journal article" date="2016" name="Front. Microbiol.">
        <title>Comprehensive Phylogenetic Analysis of Bovine Non-aureus Staphylococci Species Based on Whole-Genome Sequencing.</title>
        <authorList>
            <person name="Naushad S."/>
            <person name="Barkema H.W."/>
            <person name="Luby C."/>
            <person name="Condas L.A."/>
            <person name="Nobrega D.B."/>
            <person name="Carson D.A."/>
            <person name="De Buck J."/>
        </authorList>
    </citation>
    <scope>NUCLEOTIDE SEQUENCE [LARGE SCALE GENOMIC DNA]</scope>
    <source>
        <strain evidence="5 6">SNUC 4554</strain>
    </source>
</reference>
<evidence type="ECO:0000256" key="3">
    <source>
        <dbReference type="ARBA" id="ARBA00023163"/>
    </source>
</evidence>
<gene>
    <name evidence="5" type="ORF">BU112_09580</name>
</gene>
<evidence type="ECO:0000256" key="2">
    <source>
        <dbReference type="ARBA" id="ARBA00023125"/>
    </source>
</evidence>
<keyword evidence="1" id="KW-0805">Transcription regulation</keyword>
<name>A0A418IE93_9STAP</name>